<organism evidence="2 3">
    <name type="scientific">Brassica carinata</name>
    <name type="common">Ethiopian mustard</name>
    <name type="synonym">Abyssinian cabbage</name>
    <dbReference type="NCBI Taxonomy" id="52824"/>
    <lineage>
        <taxon>Eukaryota</taxon>
        <taxon>Viridiplantae</taxon>
        <taxon>Streptophyta</taxon>
        <taxon>Embryophyta</taxon>
        <taxon>Tracheophyta</taxon>
        <taxon>Spermatophyta</taxon>
        <taxon>Magnoliopsida</taxon>
        <taxon>eudicotyledons</taxon>
        <taxon>Gunneridae</taxon>
        <taxon>Pentapetalae</taxon>
        <taxon>rosids</taxon>
        <taxon>malvids</taxon>
        <taxon>Brassicales</taxon>
        <taxon>Brassicaceae</taxon>
        <taxon>Brassiceae</taxon>
        <taxon>Brassica</taxon>
    </lineage>
</organism>
<protein>
    <submittedName>
        <fullName evidence="2">Uncharacterized protein</fullName>
    </submittedName>
</protein>
<reference evidence="2 3" key="1">
    <citation type="submission" date="2020-02" db="EMBL/GenBank/DDBJ databases">
        <authorList>
            <person name="Ma Q."/>
            <person name="Huang Y."/>
            <person name="Song X."/>
            <person name="Pei D."/>
        </authorList>
    </citation>
    <scope>NUCLEOTIDE SEQUENCE [LARGE SCALE GENOMIC DNA]</scope>
    <source>
        <strain evidence="2">Sxm20200214</strain>
        <tissue evidence="2">Leaf</tissue>
    </source>
</reference>
<gene>
    <name evidence="2" type="ORF">Bca52824_061702</name>
</gene>
<proteinExistence type="predicted"/>
<name>A0A8X7R0D2_BRACI</name>
<accession>A0A8X7R0D2</accession>
<dbReference type="AlphaFoldDB" id="A0A8X7R0D2"/>
<dbReference type="EMBL" id="JAAMPC010000012">
    <property type="protein sequence ID" value="KAG2279147.1"/>
    <property type="molecule type" value="Genomic_DNA"/>
</dbReference>
<evidence type="ECO:0000313" key="3">
    <source>
        <dbReference type="Proteomes" id="UP000886595"/>
    </source>
</evidence>
<dbReference type="Proteomes" id="UP000886595">
    <property type="component" value="Unassembled WGS sequence"/>
</dbReference>
<evidence type="ECO:0000313" key="2">
    <source>
        <dbReference type="EMBL" id="KAG2279147.1"/>
    </source>
</evidence>
<feature type="region of interest" description="Disordered" evidence="1">
    <location>
        <begin position="38"/>
        <end position="63"/>
    </location>
</feature>
<sequence length="233" mass="25410">MARIRAVTLDGRLCRAYSLMPLYPATLAGLCRRTSPRWPAWSRRHSPGAVVSDGRPGASGTRHCQPMPRIGTSRVVMPGGTRLAPAAPATLVGLRAALPGVHAPPWSRHVGTSNGLNGPANFPFPGKQAPASQDIPVGRVIALCEIRKEESNTVSVTYVLSYLTPTEPRSVEVSSWILCGLGFLWGASYLTDSGDSLCWCKRCLVTRMNGFYGIYRSKVPFSHLKWMMLDPYE</sequence>
<keyword evidence="3" id="KW-1185">Reference proteome</keyword>
<evidence type="ECO:0000256" key="1">
    <source>
        <dbReference type="SAM" id="MobiDB-lite"/>
    </source>
</evidence>
<comment type="caution">
    <text evidence="2">The sequence shown here is derived from an EMBL/GenBank/DDBJ whole genome shotgun (WGS) entry which is preliminary data.</text>
</comment>